<dbReference type="Pfam" id="PF04116">
    <property type="entry name" value="FA_hydroxylase"/>
    <property type="match status" value="1"/>
</dbReference>
<gene>
    <name evidence="7" type="ORF">MED92_11679</name>
</gene>
<dbReference type="InterPro" id="IPR006694">
    <property type="entry name" value="Fatty_acid_hydroxylase"/>
</dbReference>
<dbReference type="RefSeq" id="WP_007020002.1">
    <property type="nucleotide sequence ID" value="NZ_CH724125.1"/>
</dbReference>
<feature type="transmembrane region" description="Helical" evidence="5">
    <location>
        <begin position="20"/>
        <end position="39"/>
    </location>
</feature>
<dbReference type="Proteomes" id="UP000002171">
    <property type="component" value="Unassembled WGS sequence"/>
</dbReference>
<comment type="subcellular location">
    <subcellularLocation>
        <location evidence="1">Membrane</location>
    </subcellularLocation>
</comment>
<comment type="caution">
    <text evidence="7">The sequence shown here is derived from an EMBL/GenBank/DDBJ whole genome shotgun (WGS) entry which is preliminary data.</text>
</comment>
<reference evidence="7 8" key="1">
    <citation type="submission" date="2006-02" db="EMBL/GenBank/DDBJ databases">
        <authorList>
            <person name="Pinhassi J."/>
            <person name="Pedros-Alio C."/>
            <person name="Ferriera S."/>
            <person name="Johnson J."/>
            <person name="Kravitz S."/>
            <person name="Halpern A."/>
            <person name="Remington K."/>
            <person name="Beeson K."/>
            <person name="Tran B."/>
            <person name="Rogers Y.-H."/>
            <person name="Friedman R."/>
            <person name="Venter J.C."/>
        </authorList>
    </citation>
    <scope>NUCLEOTIDE SEQUENCE [LARGE SCALE GENOMIC DNA]</scope>
    <source>
        <strain evidence="7 8">MED92</strain>
    </source>
</reference>
<feature type="transmembrane region" description="Helical" evidence="5">
    <location>
        <begin position="195"/>
        <end position="215"/>
    </location>
</feature>
<dbReference type="GO" id="GO:0016491">
    <property type="term" value="F:oxidoreductase activity"/>
    <property type="evidence" value="ECO:0007669"/>
    <property type="project" value="InterPro"/>
</dbReference>
<evidence type="ECO:0000256" key="1">
    <source>
        <dbReference type="ARBA" id="ARBA00004370"/>
    </source>
</evidence>
<evidence type="ECO:0000256" key="5">
    <source>
        <dbReference type="SAM" id="Phobius"/>
    </source>
</evidence>
<keyword evidence="2 5" id="KW-0812">Transmembrane</keyword>
<evidence type="ECO:0000259" key="6">
    <source>
        <dbReference type="Pfam" id="PF04116"/>
    </source>
</evidence>
<dbReference type="AlphaFoldDB" id="A0A7U8GRB4"/>
<dbReference type="EMBL" id="AAOW01000022">
    <property type="protein sequence ID" value="EAR60161.1"/>
    <property type="molecule type" value="Genomic_DNA"/>
</dbReference>
<feature type="transmembrane region" description="Helical" evidence="5">
    <location>
        <begin position="59"/>
        <end position="77"/>
    </location>
</feature>
<evidence type="ECO:0000256" key="3">
    <source>
        <dbReference type="ARBA" id="ARBA00022989"/>
    </source>
</evidence>
<feature type="transmembrane region" description="Helical" evidence="5">
    <location>
        <begin position="84"/>
        <end position="100"/>
    </location>
</feature>
<keyword evidence="4 5" id="KW-0472">Membrane</keyword>
<dbReference type="GO" id="GO:0016020">
    <property type="term" value="C:membrane"/>
    <property type="evidence" value="ECO:0007669"/>
    <property type="project" value="UniProtKB-SubCell"/>
</dbReference>
<evidence type="ECO:0000313" key="8">
    <source>
        <dbReference type="Proteomes" id="UP000002171"/>
    </source>
</evidence>
<sequence>MTKAYLPEGHLKLGEGNISGYIACFLAVLSFLGVLAFHFPQYLTTPELRQAYDVELLRHVMFISLVISGSLGLLNFIRNRRKRLGTIAWIFIAVTVALGGNRVEVGEWQQGAYYLGLDWFILDLLGSTLIFVLIEKLIPHRREQPVLRPEWQGDLNHFLLNHLIVGFVLLLTNKFVHGAFGWAVSDDIQRLINDLPFAVQLFLIILVADMVQYTAHRGYHEIPLLWRFHAVHHSAKHMDWLAGSRQHILELIATRCLVLTPIFVLGFSEAIIDLYVIIVGIQAVFNHANVQVKFGWLKYIIVTPQFHHWHHSSDKAAIDRNYAAHFSFLDYLLGTAVKGQKEWPEKYGVAGDYIPVGMLKQQVFPFKKQR</sequence>
<evidence type="ECO:0000313" key="7">
    <source>
        <dbReference type="EMBL" id="EAR60161.1"/>
    </source>
</evidence>
<dbReference type="PANTHER" id="PTHR11863">
    <property type="entry name" value="STEROL DESATURASE"/>
    <property type="match status" value="1"/>
</dbReference>
<name>A0A7U8GRB4_NEPCE</name>
<dbReference type="GO" id="GO:0005506">
    <property type="term" value="F:iron ion binding"/>
    <property type="evidence" value="ECO:0007669"/>
    <property type="project" value="InterPro"/>
</dbReference>
<accession>A0A7U8GRB4</accession>
<keyword evidence="8" id="KW-1185">Reference proteome</keyword>
<keyword evidence="3 5" id="KW-1133">Transmembrane helix</keyword>
<evidence type="ECO:0000256" key="4">
    <source>
        <dbReference type="ARBA" id="ARBA00023136"/>
    </source>
</evidence>
<feature type="transmembrane region" description="Helical" evidence="5">
    <location>
        <begin position="112"/>
        <end position="134"/>
    </location>
</feature>
<feature type="domain" description="Fatty acid hydroxylase" evidence="6">
    <location>
        <begin position="202"/>
        <end position="335"/>
    </location>
</feature>
<evidence type="ECO:0000256" key="2">
    <source>
        <dbReference type="ARBA" id="ARBA00022692"/>
    </source>
</evidence>
<feature type="transmembrane region" description="Helical" evidence="5">
    <location>
        <begin position="155"/>
        <end position="175"/>
    </location>
</feature>
<protein>
    <submittedName>
        <fullName evidence="7">Probable transmembrane protein</fullName>
    </submittedName>
</protein>
<dbReference type="InterPro" id="IPR050307">
    <property type="entry name" value="Sterol_Desaturase_Related"/>
</dbReference>
<dbReference type="OrthoDB" id="9770329at2"/>
<organism evidence="7 8">
    <name type="scientific">Neptuniibacter caesariensis</name>
    <dbReference type="NCBI Taxonomy" id="207954"/>
    <lineage>
        <taxon>Bacteria</taxon>
        <taxon>Pseudomonadati</taxon>
        <taxon>Pseudomonadota</taxon>
        <taxon>Gammaproteobacteria</taxon>
        <taxon>Oceanospirillales</taxon>
        <taxon>Oceanospirillaceae</taxon>
        <taxon>Neptuniibacter</taxon>
    </lineage>
</organism>
<proteinExistence type="predicted"/>
<dbReference type="GO" id="GO:0008610">
    <property type="term" value="P:lipid biosynthetic process"/>
    <property type="evidence" value="ECO:0007669"/>
    <property type="project" value="InterPro"/>
</dbReference>